<accession>A0A2T1BWE1</accession>
<keyword evidence="4" id="KW-0547">Nucleotide-binding</keyword>
<evidence type="ECO:0000256" key="2">
    <source>
        <dbReference type="ARBA" id="ARBA00022527"/>
    </source>
</evidence>
<keyword evidence="9" id="KW-0812">Transmembrane</keyword>
<keyword evidence="9" id="KW-0472">Membrane</keyword>
<keyword evidence="12" id="KW-1185">Reference proteome</keyword>
<dbReference type="EC" id="2.7.11.1" evidence="1"/>
<dbReference type="PROSITE" id="PS00108">
    <property type="entry name" value="PROTEIN_KINASE_ST"/>
    <property type="match status" value="1"/>
</dbReference>
<keyword evidence="2" id="KW-0723">Serine/threonine-protein kinase</keyword>
<evidence type="ECO:0000256" key="8">
    <source>
        <dbReference type="ARBA" id="ARBA00048679"/>
    </source>
</evidence>
<dbReference type="GO" id="GO:0005524">
    <property type="term" value="F:ATP binding"/>
    <property type="evidence" value="ECO:0007669"/>
    <property type="project" value="UniProtKB-KW"/>
</dbReference>
<keyword evidence="9" id="KW-1133">Transmembrane helix</keyword>
<evidence type="ECO:0000313" key="12">
    <source>
        <dbReference type="Proteomes" id="UP000238762"/>
    </source>
</evidence>
<dbReference type="GO" id="GO:0004674">
    <property type="term" value="F:protein serine/threonine kinase activity"/>
    <property type="evidence" value="ECO:0007669"/>
    <property type="project" value="UniProtKB-KW"/>
</dbReference>
<name>A0A2T1BWE1_9CYAN</name>
<comment type="catalytic activity">
    <reaction evidence="8">
        <text>L-seryl-[protein] + ATP = O-phospho-L-seryl-[protein] + ADP + H(+)</text>
        <dbReference type="Rhea" id="RHEA:17989"/>
        <dbReference type="Rhea" id="RHEA-COMP:9863"/>
        <dbReference type="Rhea" id="RHEA-COMP:11604"/>
        <dbReference type="ChEBI" id="CHEBI:15378"/>
        <dbReference type="ChEBI" id="CHEBI:29999"/>
        <dbReference type="ChEBI" id="CHEBI:30616"/>
        <dbReference type="ChEBI" id="CHEBI:83421"/>
        <dbReference type="ChEBI" id="CHEBI:456216"/>
        <dbReference type="EC" id="2.7.11.1"/>
    </reaction>
</comment>
<dbReference type="PANTHER" id="PTHR24363:SF0">
    <property type="entry name" value="SERINE_THREONINE KINASE LIKE DOMAIN CONTAINING 1"/>
    <property type="match status" value="1"/>
</dbReference>
<dbReference type="InterPro" id="IPR008271">
    <property type="entry name" value="Ser/Thr_kinase_AS"/>
</dbReference>
<keyword evidence="3" id="KW-0808">Transferase</keyword>
<comment type="catalytic activity">
    <reaction evidence="7">
        <text>L-threonyl-[protein] + ATP = O-phospho-L-threonyl-[protein] + ADP + H(+)</text>
        <dbReference type="Rhea" id="RHEA:46608"/>
        <dbReference type="Rhea" id="RHEA-COMP:11060"/>
        <dbReference type="Rhea" id="RHEA-COMP:11605"/>
        <dbReference type="ChEBI" id="CHEBI:15378"/>
        <dbReference type="ChEBI" id="CHEBI:30013"/>
        <dbReference type="ChEBI" id="CHEBI:30616"/>
        <dbReference type="ChEBI" id="CHEBI:61977"/>
        <dbReference type="ChEBI" id="CHEBI:456216"/>
        <dbReference type="EC" id="2.7.11.1"/>
    </reaction>
</comment>
<proteinExistence type="predicted"/>
<gene>
    <name evidence="11" type="ORF">C7B64_24070</name>
</gene>
<evidence type="ECO:0000313" key="11">
    <source>
        <dbReference type="EMBL" id="PSB00339.1"/>
    </source>
</evidence>
<evidence type="ECO:0000256" key="9">
    <source>
        <dbReference type="SAM" id="Phobius"/>
    </source>
</evidence>
<feature type="transmembrane region" description="Helical" evidence="9">
    <location>
        <begin position="293"/>
        <end position="311"/>
    </location>
</feature>
<keyword evidence="6" id="KW-0067">ATP-binding</keyword>
<comment type="caution">
    <text evidence="11">The sequence shown here is derived from an EMBL/GenBank/DDBJ whole genome shotgun (WGS) entry which is preliminary data.</text>
</comment>
<dbReference type="AlphaFoldDB" id="A0A2T1BWE1"/>
<evidence type="ECO:0000256" key="6">
    <source>
        <dbReference type="ARBA" id="ARBA00022840"/>
    </source>
</evidence>
<dbReference type="InterPro" id="IPR000719">
    <property type="entry name" value="Prot_kinase_dom"/>
</dbReference>
<dbReference type="Proteomes" id="UP000238762">
    <property type="component" value="Unassembled WGS sequence"/>
</dbReference>
<sequence length="364" mass="41092">MSFATENNMDANFLITYQIQATLAENKYTNRYTYLCQNETNTPVIVKEFKFGENKSWEPYLLVEQEIRILQSLSHSKIPQFIDRFETDCSVCFVQQYIAGQPIINLRDEQLVIKMLLEVLDILIYLQSKNIIHGDIKPENILIYQDEFYLVDFGLTKLLKADKSSTVIGGTTDYMPPEVRLGRGLNLTSDLYSLGMTALRLLSPKSTLLNYDLSPNFYGISNKLRPWLEKTLQPDPAKRYRDAVFAKEALENIPSPLPSVLPPSQNSSVTQPIKTNAVEKGNWLEEHPMTARSLTGIGMGVVMLFGINHFVTPASLVSALKDLGLAEIPQIQMFALSIAIALRIPPLVGISINLTRLYQALRNE</sequence>
<evidence type="ECO:0000256" key="3">
    <source>
        <dbReference type="ARBA" id="ARBA00022679"/>
    </source>
</evidence>
<dbReference type="SUPFAM" id="SSF56112">
    <property type="entry name" value="Protein kinase-like (PK-like)"/>
    <property type="match status" value="1"/>
</dbReference>
<evidence type="ECO:0000256" key="4">
    <source>
        <dbReference type="ARBA" id="ARBA00022741"/>
    </source>
</evidence>
<dbReference type="PROSITE" id="PS50011">
    <property type="entry name" value="PROTEIN_KINASE_DOM"/>
    <property type="match status" value="1"/>
</dbReference>
<dbReference type="SMART" id="SM00220">
    <property type="entry name" value="S_TKc"/>
    <property type="match status" value="1"/>
</dbReference>
<evidence type="ECO:0000259" key="10">
    <source>
        <dbReference type="PROSITE" id="PS50011"/>
    </source>
</evidence>
<evidence type="ECO:0000256" key="5">
    <source>
        <dbReference type="ARBA" id="ARBA00022777"/>
    </source>
</evidence>
<feature type="transmembrane region" description="Helical" evidence="9">
    <location>
        <begin position="331"/>
        <end position="354"/>
    </location>
</feature>
<dbReference type="Pfam" id="PF00069">
    <property type="entry name" value="Pkinase"/>
    <property type="match status" value="1"/>
</dbReference>
<reference evidence="11 12" key="2">
    <citation type="submission" date="2018-03" db="EMBL/GenBank/DDBJ databases">
        <title>The ancient ancestry and fast evolution of plastids.</title>
        <authorList>
            <person name="Moore K.R."/>
            <person name="Magnabosco C."/>
            <person name="Momper L."/>
            <person name="Gold D.A."/>
            <person name="Bosak T."/>
            <person name="Fournier G.P."/>
        </authorList>
    </citation>
    <scope>NUCLEOTIDE SEQUENCE [LARGE SCALE GENOMIC DNA]</scope>
    <source>
        <strain evidence="11 12">CCAP 1448/3</strain>
    </source>
</reference>
<dbReference type="InterPro" id="IPR011009">
    <property type="entry name" value="Kinase-like_dom_sf"/>
</dbReference>
<dbReference type="EMBL" id="PVWJ01000248">
    <property type="protein sequence ID" value="PSB00339.1"/>
    <property type="molecule type" value="Genomic_DNA"/>
</dbReference>
<evidence type="ECO:0000256" key="1">
    <source>
        <dbReference type="ARBA" id="ARBA00012513"/>
    </source>
</evidence>
<evidence type="ECO:0000256" key="7">
    <source>
        <dbReference type="ARBA" id="ARBA00047899"/>
    </source>
</evidence>
<reference evidence="11 12" key="1">
    <citation type="submission" date="2018-02" db="EMBL/GenBank/DDBJ databases">
        <authorList>
            <person name="Cohen D.B."/>
            <person name="Kent A.D."/>
        </authorList>
    </citation>
    <scope>NUCLEOTIDE SEQUENCE [LARGE SCALE GENOMIC DNA]</scope>
    <source>
        <strain evidence="11 12">CCAP 1448/3</strain>
    </source>
</reference>
<dbReference type="PANTHER" id="PTHR24363">
    <property type="entry name" value="SERINE/THREONINE PROTEIN KINASE"/>
    <property type="match status" value="1"/>
</dbReference>
<keyword evidence="5" id="KW-0418">Kinase</keyword>
<organism evidence="11 12">
    <name type="scientific">Merismopedia glauca CCAP 1448/3</name>
    <dbReference type="NCBI Taxonomy" id="1296344"/>
    <lineage>
        <taxon>Bacteria</taxon>
        <taxon>Bacillati</taxon>
        <taxon>Cyanobacteriota</taxon>
        <taxon>Cyanophyceae</taxon>
        <taxon>Synechococcales</taxon>
        <taxon>Merismopediaceae</taxon>
        <taxon>Merismopedia</taxon>
    </lineage>
</organism>
<dbReference type="Gene3D" id="1.10.510.10">
    <property type="entry name" value="Transferase(Phosphotransferase) domain 1"/>
    <property type="match status" value="1"/>
</dbReference>
<protein>
    <recommendedName>
        <fullName evidence="1">non-specific serine/threonine protein kinase</fullName>
        <ecNumber evidence="1">2.7.11.1</ecNumber>
    </recommendedName>
</protein>
<dbReference type="Gene3D" id="3.30.200.20">
    <property type="entry name" value="Phosphorylase Kinase, domain 1"/>
    <property type="match status" value="1"/>
</dbReference>
<feature type="domain" description="Protein kinase" evidence="10">
    <location>
        <begin position="17"/>
        <end position="253"/>
    </location>
</feature>